<evidence type="ECO:0000256" key="2">
    <source>
        <dbReference type="ARBA" id="ARBA00022448"/>
    </source>
</evidence>
<feature type="compositionally biased region" description="Polar residues" evidence="5">
    <location>
        <begin position="3020"/>
        <end position="3031"/>
    </location>
</feature>
<feature type="domain" description="SWIM-type" evidence="6">
    <location>
        <begin position="4208"/>
        <end position="4256"/>
    </location>
</feature>
<feature type="compositionally biased region" description="Low complexity" evidence="5">
    <location>
        <begin position="155"/>
        <end position="173"/>
    </location>
</feature>
<dbReference type="InterPro" id="IPR026847">
    <property type="entry name" value="VPS13"/>
</dbReference>
<dbReference type="GO" id="GO:0006623">
    <property type="term" value="P:protein targeting to vacuole"/>
    <property type="evidence" value="ECO:0007669"/>
    <property type="project" value="TreeGrafter"/>
</dbReference>
<protein>
    <recommendedName>
        <fullName evidence="6">SWIM-type domain-containing protein</fullName>
    </recommendedName>
</protein>
<feature type="region of interest" description="Disordered" evidence="5">
    <location>
        <begin position="147"/>
        <end position="186"/>
    </location>
</feature>
<evidence type="ECO:0000256" key="1">
    <source>
        <dbReference type="ARBA" id="ARBA00006545"/>
    </source>
</evidence>
<feature type="region of interest" description="Disordered" evidence="5">
    <location>
        <begin position="1560"/>
        <end position="1607"/>
    </location>
</feature>
<keyword evidence="4" id="KW-0862">Zinc</keyword>
<organism evidence="7">
    <name type="scientific">Trypanosoma congolense (strain IL3000)</name>
    <dbReference type="NCBI Taxonomy" id="1068625"/>
    <lineage>
        <taxon>Eukaryota</taxon>
        <taxon>Discoba</taxon>
        <taxon>Euglenozoa</taxon>
        <taxon>Kinetoplastea</taxon>
        <taxon>Metakinetoplastina</taxon>
        <taxon>Trypanosomatida</taxon>
        <taxon>Trypanosomatidae</taxon>
        <taxon>Trypanosoma</taxon>
        <taxon>Nannomonas</taxon>
    </lineage>
</organism>
<dbReference type="InterPro" id="IPR009543">
    <property type="entry name" value="VPS13_VAB"/>
</dbReference>
<dbReference type="PROSITE" id="PS50966">
    <property type="entry name" value="ZF_SWIM"/>
    <property type="match status" value="1"/>
</dbReference>
<gene>
    <name evidence="7" type="ORF">TCIL3000_8_5390</name>
</gene>
<dbReference type="EMBL" id="HE575321">
    <property type="protein sequence ID" value="CCC92317.1"/>
    <property type="molecule type" value="Genomic_DNA"/>
</dbReference>
<evidence type="ECO:0000313" key="7">
    <source>
        <dbReference type="EMBL" id="CCC92317.1"/>
    </source>
</evidence>
<keyword evidence="3" id="KW-0445">Lipid transport</keyword>
<feature type="region of interest" description="Disordered" evidence="5">
    <location>
        <begin position="974"/>
        <end position="998"/>
    </location>
</feature>
<keyword evidence="4" id="KW-0479">Metal-binding</keyword>
<feature type="region of interest" description="Disordered" evidence="5">
    <location>
        <begin position="3416"/>
        <end position="3440"/>
    </location>
</feature>
<feature type="region of interest" description="Disordered" evidence="5">
    <location>
        <begin position="2149"/>
        <end position="2191"/>
    </location>
</feature>
<dbReference type="InterPro" id="IPR007527">
    <property type="entry name" value="Znf_SWIM"/>
</dbReference>
<evidence type="ECO:0000256" key="3">
    <source>
        <dbReference type="ARBA" id="ARBA00023055"/>
    </source>
</evidence>
<evidence type="ECO:0000256" key="5">
    <source>
        <dbReference type="SAM" id="MobiDB-lite"/>
    </source>
</evidence>
<feature type="region of interest" description="Disordered" evidence="5">
    <location>
        <begin position="2683"/>
        <end position="2741"/>
    </location>
</feature>
<sequence>MLEKYLSSIIVPYLSKFVENLDSKQLNVDLWNGNVVLKDLILKKSVVDALLQGEGLGDDLTLDNAAKTMASTAATRLPLTMQRGICKRVNIVVPYTQLRSKPVVVEIGELHVCIKGNTESGETVVSKVAKLDALAVRKARELDRFEAERKRAKENSANNPSNGNTNNAATGSAEGAGGASTGPSTFPSADAKGKDGYFSRLGELVINNIVVKIQSVHVRYEDEATKTVAGVILGDVRLYTIDLFTGAAKFVDPVGMRHVQKRLEFDGLQFYCDDPSRYDQNQHEFFISKVSDMSKWLTAMRERVERGNVVHSTMVGPVKGHVDVDLILKDFIRELIWEPYLKVRMRLDSFNSRFNRAQYLTVIRTVSLLSNWTGLTEVMSRRPKVPVIGHAPLWWRYSINAVRAATGAPRRERLLQRISEVCTVDYHILYRDVVRKAEMSPEKQRAYRFITRFMTVPDMIAGRKYVYAQLANVIQLKRKDNEAKKAEAQPVEEDVKQKGWFSWVRRQPSIEQPVEGEKEREEARALEELEREYGLDIEGGESNMNVGEDEDSKLPESYCWLDAQFELPVLCTSIDLSKTVKAELTLNEVGLLVKTFNLPNSVQIRFVTDNLTLSNPIEDEAVRARLPSLIEALPFICDQDADNITRGMENSHSWRNIPLLECSAALNPVQQPVEDTHLDFTMSMRLLPLRIVADPPTIDSIARFFQIPKGLDVGYIVSRTKDFAATVGEAASTELRQAMTNTKGYKVFLDAAAPHIIFPKSLRSMGDEPALAVSLGHAKFDTQPLTETEKQRRLAAAQTSGEDEDWHYYSSTATFSKFYVELGTLASVLDRPGSGFMLVPEVAFCASVLQLIDEDMAENREKLIVRMTVPKLCMACSVGQAHTFCSMVDHWLLYLHDARPENEDDSEAGPSAESALLRAENLLAVAVAAGGGGSAGSGGSGVAGGARGMSPEGVSSAEETYYASCVGSAPRLLNRKHPESEGADAAATSAQAGSPKGQGDLPFIRLHVKVEELGINIFEDDATTLLPLATPRFTMAFTTAIVTSHIRTQKQLLEMVLEEPYCLDSKNPKHLIVSAAAIHCSAEAAPGMPMQIDIVLEPSLKFCFSTSCMELLESIVDITNLISTTSDALPQLVGGENGTGNSFTTIQEGAGGQANIMQELQLRLVERLCATPDKPVAHLSLRIAGTATIELMERRPLLICSKEHSTDVGEGSKTEEEQQRDVPIAFVTFTEVTLMLKKNSVTMEVSGSIQEMTVTLSDEHDVSVSNRVVVQRRALTPSECSTVRAKADAEGNEAGDKLAAPAVLSTPSSSDLANIPLKESGHKLQLLQNEQQHHLTFAYRTSRPVMPIFQAGPDGKRKLMNVSELRFTGFAELEFSSSAIHLDVNSIMTLSQYFSQGLFAELPKLSFRPRYDGRVPVGRPFIEPPQLLTNLRVFARDLVLILPVDARTCSANEHFRISVDHVAVQSSLLSAEEKQSMNISLREIQLLHDFARVDADGESCSKKSGKVLMPTTSLDVSLKSPLDQLSNEPLYIELRGDELVLFLTESDIVDLCRLVSGNLTRKPPMPPPPAPHTTMRPSRGLSLSGASVEGEDATEPSVAVPAPDTTQEPVQRAANVVWRAGCLVVSLLDASTKNARFRLEGSSFTFEQLAPDGALNLHWDKLELHDVYEETCRSTMLLCGCGRVGLRNSPTPRDTLRRGSCMPEMNEQGNKDGWSSSDISSAVDCDEILSEKLRRLACQQQQDVGPTDGVTEDVLDVLTLAIDFTLERFTISDQWLAVYDFVCNEAVVNALHPTVEGDAEAQQQKVCEEDQKAQTTAANDVPFRCLVTTRSVNVPFLTTSREEFIEADITSLNVDVVTYLDTKNITVCMNDLVVRHCASGERIVFKKHDTSDSQLLLRDATEETLLATDSNLALSPRTPEGVTPGAGSVAGHFAAAVDAPAAKPTPDIFNMWCHFDESLGKPRQQVTMAVGGLAVLFSAPLVAQIVDYCSQPNQPIAKISNLGVMRERREWLARAAGEMVNNGALHLQLLWQQPRIILAGNAYELSNKSRNIEARLGFMRSLVFFDKRSGSCTVSTKVTRVSIPEMLEDTTLHLKYQLEKRNADISIVVDKTTALFHPAGVERLLCVIQWNLMAPGNVNAGEDAALGSDAKPVSPVIGSPNPSSAGREGEGDITDQGDEEEPSNVSSPVEGPISQKIHLEASSVVLAMHDVLGLNVHTASLSGLQVDVAPSGDMVVEVQSLVTVEHFTNKRLMESCGDGALTIFISKAEKTTYVTLGDMNFKLVPKAVGSLFNMLLSVQLPPPPPAPTPPPAAPDATAPAALTTAGTELEHRLLIKTSCSRTVALLDNRKVFVAKFVSSTIDLRTYADTSSTLEASIGSLTVEDAYSKNTNYIEIVKPLTKPTEDEPNVVEFSLSKQSLHRSAVVGVANGCKCASAPFYAQQLRCRLASFSVVLIPDVTYAIIQVLADVQGNISDVNRGKAYDYVAEKTAQQISESRQLTEVEVAIGRPCILLVDTASSESNIEVFLGDFIIRNELRCAQEQEAGIEGYVAHTEVFSLSINRLSFNILNNFAFSHSGSIEVEFLRLIMHEDANSVVTGESSEKEVEYTSNLSVYIPTLSAKLTQEQLNCLLDVVGSFRSMGSSSSSCCESFGGFVSSTSQVVSAHYEAGASATSLCTSNVALPTAGGSGRRRPKDAPQGLPVQNTGLGQLLAAGDVNMPPAVGTNNGNRADAPSPGADDSSMKIKAVMRRLEANIDDKFDIVIDQLEVTQLTKSLSGDIPHNSDNSNSNSAPHNHTVVNTRLLLEEIVIRHYCAGRGTGPSKSAYLFVSRTMNVENSSSMLVSGSVGQCENSTSVDMDCLHVTITPKMLVDARDVLYGPFCTKVLHAPLSPIPVYRLTEGTHTLESDLRLDPNHIMITANKTRCCYTLDLNQYILHLCGSPSPLIVLDDNCHLTITNGRIVVPGMYALSSFVSFGFNTTIFTAESCWIEKVAHHERVPLTCLRPASRRSRGGLESSGTSLPRNAVSSSVGTPRQCGGVASLNSTCALPQGQTNFSPPQVVEEEMRSTVGVRCREVMVRMMMEEAEDIGIRLLMSLDVTTTQQGEGSTVMQRCTSVAFKNIHTATKDEVVLQGTTINLCVSGVNKISLTGSVESRGLCLRVSLLRSMLELARDIMNAFQHSPDVQLYPVKVTFEDEDHKQLIQVSTVGECRVCENAVATLAEGKDQPGILCYRCCTGKAALPETNAWFTIEPSDILLLGDSGEMLQIRCVTPLDASFTVDRGLQVQMKLQVRNLNHNSAVWEPLVEHLTATLGGDVLTSAYWLKIDRLDYVVSPENVELLKNLLEDFSPVSDLQKQLQRKFHESVCSASQHASEDHAGPCDDGACKQPAEAKNTVEGIGVAYVEVQNFFNEPLDFDGQPIGPRGGQLSLEKGSNSAELRRTQRGDSAGVRIDWMRSPKYVRYPDIVIQVQTKLSHREDYKRLFRTVMLRCYPVHHTDMIICFKNNISAHMEIIQGERAVGPRERYYFQPNFSLDQRLQLRPVFTVDGEEYSIAVTADTGVAPTLRGLLNASSTTLHSYSTGAKRNLFVVKMTEQQEGIWAGTPVFVVSIEPQIRIENNLPCGVFVCISKDVTKQQNVFSSVVGATESVDVILGNINMEKAGFYFEVHHKDENDNKIAFVTQKHVTLSTRPTCLTLHAQSATSKELRIKVRYRNSKVILSTPYCVVNFTPLPLQLRECNSSGEEISRVDTNFTHLPSNMMRAYPASPRSAEAEKFFVNIRIFDFEALAIPFHVQGRGVIVLESKASSSSGGRGGAGTGVKLFHLMYLAKVDMYGSCFVTIAPRWTIVNRTMRQLYIAQAVSVSETVSTSVSVRDPQPAAGGQVANGRRHFRCRPDMVQVVPPHSATPMFVTGACSQDVGYTVFVLVDRDAAVHGDPVSLEEIACELVLAHGHGGNDDTEGTSMIVETSVVVDGPYTFFTIQDLPVPPYIALNRTPMTLELNDPYGNRLARVSPGCTAPFAIDPRDKACRTRVSIRSASVDSPDGKSVTSGAQHSVEVAQVSQSTSYVEFNFHHPMKQEEMHNELDIGYTITLGPFGQQIIELIIATDPRMNLTCASATGDARGSCGISSSSDAWFGRSMHKYQPPRPTSFDVVLNLSYMNISLLTMDRGIVLAAVADTRLHLVRDGTRETLEFSVANIQIDNQCEEKPVYEVCLAAIRTSPDMQCICGYLERTVVPARALVVVDDVCLHVVPVAVRLSDNVLVAFATFGAQLISEVPMRCRTPTEQELFDSAPMTVGAMNTRVILGRMVVNPLVVRVWFKREVDGHDFIREHVRVRTAALLSMMIHSCEDVHIALPGLAMQERSGSAGVFVQWLIQAYVDSLHHRMGGLFFQYASSLPLIGAPIKLVSCIGSGALKFFQEPISGLSDSPKAFARGLATGSAAFLREAASGGLGAVSNLAKTGAGIMDIFGSGSRTSRRSGGATDVGMLRGITSGVKGVVTAPIVGAAEGGAGGLLLGMGKGVIGLVTKPVAGLLSDVSRITNTVAQACDNTHIPLAKRSKKLREFHATGAVADYDSLVSVVEYERGEHNGSRWVRGGEGSGNEQGIRWVSCTKEQMERNHCDAGKPELWQLHRYGYKLLKGEIQQASSGELPKESGP</sequence>
<feature type="compositionally biased region" description="Acidic residues" evidence="5">
    <location>
        <begin position="2171"/>
        <end position="2182"/>
    </location>
</feature>
<dbReference type="VEuPathDB" id="TriTrypDB:TcIL3000_8_5390"/>
<evidence type="ECO:0000256" key="4">
    <source>
        <dbReference type="PROSITE-ProRule" id="PRU00325"/>
    </source>
</evidence>
<keyword evidence="4" id="KW-0863">Zinc-finger</keyword>
<evidence type="ECO:0000259" key="6">
    <source>
        <dbReference type="PROSITE" id="PS50966"/>
    </source>
</evidence>
<name>G0USF4_TRYCI</name>
<dbReference type="Pfam" id="PF25036">
    <property type="entry name" value="VPS13_VAB"/>
    <property type="match status" value="1"/>
</dbReference>
<accession>G0USF4</accession>
<feature type="region of interest" description="Disordered" evidence="5">
    <location>
        <begin position="1693"/>
        <end position="1718"/>
    </location>
</feature>
<comment type="similarity">
    <text evidence="1">Belongs to the VPS13 family.</text>
</comment>
<proteinExistence type="inferred from homology"/>
<dbReference type="GO" id="GO:0008270">
    <property type="term" value="F:zinc ion binding"/>
    <property type="evidence" value="ECO:0007669"/>
    <property type="project" value="UniProtKB-KW"/>
</dbReference>
<feature type="compositionally biased region" description="Low complexity" evidence="5">
    <location>
        <begin position="983"/>
        <end position="992"/>
    </location>
</feature>
<dbReference type="InterPro" id="IPR026854">
    <property type="entry name" value="VPS13_N"/>
</dbReference>
<dbReference type="GO" id="GO:0006869">
    <property type="term" value="P:lipid transport"/>
    <property type="evidence" value="ECO:0007669"/>
    <property type="project" value="UniProtKB-KW"/>
</dbReference>
<reference evidence="7" key="1">
    <citation type="journal article" date="2012" name="Proc. Natl. Acad. Sci. U.S.A.">
        <title>Antigenic diversity is generated by distinct evolutionary mechanisms in African trypanosome species.</title>
        <authorList>
            <person name="Jackson A.P."/>
            <person name="Berry A."/>
            <person name="Aslett M."/>
            <person name="Allison H.C."/>
            <person name="Burton P."/>
            <person name="Vavrova-Anderson J."/>
            <person name="Brown R."/>
            <person name="Browne H."/>
            <person name="Corton N."/>
            <person name="Hauser H."/>
            <person name="Gamble J."/>
            <person name="Gilderthorp R."/>
            <person name="Marcello L."/>
            <person name="McQuillan J."/>
            <person name="Otto T.D."/>
            <person name="Quail M.A."/>
            <person name="Sanders M.J."/>
            <person name="van Tonder A."/>
            <person name="Ginger M.L."/>
            <person name="Field M.C."/>
            <person name="Barry J.D."/>
            <person name="Hertz-Fowler C."/>
            <person name="Berriman M."/>
        </authorList>
    </citation>
    <scope>NUCLEOTIDE SEQUENCE</scope>
    <source>
        <strain evidence="7">IL3000</strain>
    </source>
</reference>
<dbReference type="GO" id="GO:0045053">
    <property type="term" value="P:protein retention in Golgi apparatus"/>
    <property type="evidence" value="ECO:0007669"/>
    <property type="project" value="TreeGrafter"/>
</dbReference>
<dbReference type="Pfam" id="PF12624">
    <property type="entry name" value="VPS13_N"/>
    <property type="match status" value="1"/>
</dbReference>
<keyword evidence="2" id="KW-0813">Transport</keyword>
<dbReference type="PANTHER" id="PTHR16166">
    <property type="entry name" value="VACUOLAR PROTEIN SORTING-ASSOCIATED PROTEIN VPS13"/>
    <property type="match status" value="1"/>
</dbReference>
<dbReference type="PANTHER" id="PTHR16166:SF140">
    <property type="entry name" value="PEROXIN_FERLIN DOMAIN-CONTAINING PROTEIN"/>
    <property type="match status" value="1"/>
</dbReference>
<feature type="region of interest" description="Disordered" evidence="5">
    <location>
        <begin position="3007"/>
        <end position="3031"/>
    </location>
</feature>